<name>A0A5B7JRI2_PORTR</name>
<dbReference type="Proteomes" id="UP000324222">
    <property type="component" value="Unassembled WGS sequence"/>
</dbReference>
<keyword evidence="1" id="KW-0812">Transmembrane</keyword>
<keyword evidence="1" id="KW-0472">Membrane</keyword>
<gene>
    <name evidence="2" type="ORF">E2C01_094833</name>
</gene>
<comment type="caution">
    <text evidence="2">The sequence shown here is derived from an EMBL/GenBank/DDBJ whole genome shotgun (WGS) entry which is preliminary data.</text>
</comment>
<dbReference type="EMBL" id="VSRR010118280">
    <property type="protein sequence ID" value="MPC99420.1"/>
    <property type="molecule type" value="Genomic_DNA"/>
</dbReference>
<keyword evidence="1" id="KW-1133">Transmembrane helix</keyword>
<reference evidence="2 3" key="1">
    <citation type="submission" date="2019-05" db="EMBL/GenBank/DDBJ databases">
        <title>Another draft genome of Portunus trituberculatus and its Hox gene families provides insights of decapod evolution.</title>
        <authorList>
            <person name="Jeong J.-H."/>
            <person name="Song I."/>
            <person name="Kim S."/>
            <person name="Choi T."/>
            <person name="Kim D."/>
            <person name="Ryu S."/>
            <person name="Kim W."/>
        </authorList>
    </citation>
    <scope>NUCLEOTIDE SEQUENCE [LARGE SCALE GENOMIC DNA]</scope>
    <source>
        <tissue evidence="2">Muscle</tissue>
    </source>
</reference>
<feature type="transmembrane region" description="Helical" evidence="1">
    <location>
        <begin position="6"/>
        <end position="27"/>
    </location>
</feature>
<dbReference type="AlphaFoldDB" id="A0A5B7JRI2"/>
<sequence length="107" mass="12568">MSPLRVLALLMVLMVVMVMMTEEVEGVRRRRRRRRPRGKRVRVEGGNGTRRIRHAAGRRAEFVRRRLRKARRRNDEGTLRLIDGRAEWEGECPLCCDSHTMQAVCTI</sequence>
<proteinExistence type="predicted"/>
<evidence type="ECO:0000313" key="3">
    <source>
        <dbReference type="Proteomes" id="UP000324222"/>
    </source>
</evidence>
<evidence type="ECO:0000256" key="1">
    <source>
        <dbReference type="SAM" id="Phobius"/>
    </source>
</evidence>
<keyword evidence="3" id="KW-1185">Reference proteome</keyword>
<accession>A0A5B7JRI2</accession>
<protein>
    <submittedName>
        <fullName evidence="2">Uncharacterized protein</fullName>
    </submittedName>
</protein>
<organism evidence="2 3">
    <name type="scientific">Portunus trituberculatus</name>
    <name type="common">Swimming crab</name>
    <name type="synonym">Neptunus trituberculatus</name>
    <dbReference type="NCBI Taxonomy" id="210409"/>
    <lineage>
        <taxon>Eukaryota</taxon>
        <taxon>Metazoa</taxon>
        <taxon>Ecdysozoa</taxon>
        <taxon>Arthropoda</taxon>
        <taxon>Crustacea</taxon>
        <taxon>Multicrustacea</taxon>
        <taxon>Malacostraca</taxon>
        <taxon>Eumalacostraca</taxon>
        <taxon>Eucarida</taxon>
        <taxon>Decapoda</taxon>
        <taxon>Pleocyemata</taxon>
        <taxon>Brachyura</taxon>
        <taxon>Eubrachyura</taxon>
        <taxon>Portunoidea</taxon>
        <taxon>Portunidae</taxon>
        <taxon>Portuninae</taxon>
        <taxon>Portunus</taxon>
    </lineage>
</organism>
<evidence type="ECO:0000313" key="2">
    <source>
        <dbReference type="EMBL" id="MPC99420.1"/>
    </source>
</evidence>